<evidence type="ECO:0000256" key="3">
    <source>
        <dbReference type="ARBA" id="ARBA00009789"/>
    </source>
</evidence>
<dbReference type="Proteomes" id="UP001321786">
    <property type="component" value="Chromosome"/>
</dbReference>
<feature type="site" description="Transition state stabilizer" evidence="7">
    <location>
        <position position="24"/>
    </location>
</feature>
<dbReference type="GO" id="GO:0050518">
    <property type="term" value="F:2-C-methyl-D-erythritol 4-phosphate cytidylyltransferase activity"/>
    <property type="evidence" value="ECO:0007669"/>
    <property type="project" value="UniProtKB-UniRule"/>
</dbReference>
<dbReference type="InterPro" id="IPR029044">
    <property type="entry name" value="Nucleotide-diphossugar_trans"/>
</dbReference>
<dbReference type="NCBIfam" id="TIGR00453">
    <property type="entry name" value="ispD"/>
    <property type="match status" value="1"/>
</dbReference>
<dbReference type="AlphaFoldDB" id="A0AAU9EBG0"/>
<keyword evidence="9" id="KW-1185">Reference proteome</keyword>
<dbReference type="FunFam" id="3.90.550.10:FF:000003">
    <property type="entry name" value="2-C-methyl-D-erythritol 4-phosphate cytidylyltransferase"/>
    <property type="match status" value="1"/>
</dbReference>
<dbReference type="EMBL" id="AP028654">
    <property type="protein sequence ID" value="BEP30157.1"/>
    <property type="molecule type" value="Genomic_DNA"/>
</dbReference>
<feature type="site" description="Positions MEP for the nucleophilic attack" evidence="7">
    <location>
        <position position="210"/>
    </location>
</feature>
<organism evidence="8 9">
    <name type="scientific">Helicovermis profundi</name>
    <dbReference type="NCBI Taxonomy" id="3065157"/>
    <lineage>
        <taxon>Bacteria</taxon>
        <taxon>Bacillati</taxon>
        <taxon>Bacillota</taxon>
        <taxon>Clostridia</taxon>
        <taxon>Helicovermis</taxon>
    </lineage>
</organism>
<dbReference type="SUPFAM" id="SSF53448">
    <property type="entry name" value="Nucleotide-diphospho-sugar transferases"/>
    <property type="match status" value="1"/>
</dbReference>
<dbReference type="RefSeq" id="WP_338535756.1">
    <property type="nucleotide sequence ID" value="NZ_AP028654.1"/>
</dbReference>
<name>A0AAU9EBG0_9FIRM</name>
<evidence type="ECO:0000313" key="9">
    <source>
        <dbReference type="Proteomes" id="UP001321786"/>
    </source>
</evidence>
<evidence type="ECO:0000256" key="5">
    <source>
        <dbReference type="ARBA" id="ARBA00022695"/>
    </source>
</evidence>
<dbReference type="PANTHER" id="PTHR32125">
    <property type="entry name" value="2-C-METHYL-D-ERYTHRITOL 4-PHOSPHATE CYTIDYLYLTRANSFERASE, CHLOROPLASTIC"/>
    <property type="match status" value="1"/>
</dbReference>
<evidence type="ECO:0000256" key="2">
    <source>
        <dbReference type="ARBA" id="ARBA00004787"/>
    </source>
</evidence>
<reference evidence="8 9" key="1">
    <citation type="submission" date="2023-08" db="EMBL/GenBank/DDBJ databases">
        <title>Helicovermis profunda gen. nov., sp. nov., a novel mesophilic, fermentative bacterium within the Bacillota from a deep-sea hydrothermal vent chimney.</title>
        <authorList>
            <person name="Miyazaki U."/>
            <person name="Mizutani D."/>
            <person name="Hashimoto Y."/>
            <person name="Tame A."/>
            <person name="Sawayama S."/>
            <person name="Miyazaki J."/>
            <person name="Takai K."/>
            <person name="Nakagawa S."/>
        </authorList>
    </citation>
    <scope>NUCLEOTIDE SEQUENCE [LARGE SCALE GENOMIC DNA]</scope>
    <source>
        <strain evidence="8 9">S502</strain>
    </source>
</reference>
<keyword evidence="6 7" id="KW-0414">Isoprene biosynthesis</keyword>
<dbReference type="Gene3D" id="3.90.550.10">
    <property type="entry name" value="Spore Coat Polysaccharide Biosynthesis Protein SpsA, Chain A"/>
    <property type="match status" value="1"/>
</dbReference>
<dbReference type="HAMAP" id="MF_00108">
    <property type="entry name" value="IspD"/>
    <property type="match status" value="1"/>
</dbReference>
<dbReference type="CDD" id="cd02516">
    <property type="entry name" value="CDP-ME_synthetase"/>
    <property type="match status" value="1"/>
</dbReference>
<comment type="similarity">
    <text evidence="3 7">Belongs to the IspD/TarI cytidylyltransferase family. IspD subfamily.</text>
</comment>
<accession>A0AAU9EBG0</accession>
<dbReference type="PROSITE" id="PS01295">
    <property type="entry name" value="ISPD"/>
    <property type="match status" value="1"/>
</dbReference>
<keyword evidence="4 7" id="KW-0808">Transferase</keyword>
<keyword evidence="5 7" id="KW-0548">Nucleotidyltransferase</keyword>
<dbReference type="InterPro" id="IPR034683">
    <property type="entry name" value="IspD/TarI"/>
</dbReference>
<sequence length="228" mass="26375">MKERFSLIIAAAGSGKRMNAGKNKVFIEINDKMIIQRTIESFLDIDEIKEIIVLVREEDKEFIKRALSYINKVNIKYVLGGKERQDSIYNALKKVDKNIDFVIVHDGARPFIKKNIIIETMEKAIENDFAIVAVRSKDTIKIVRESEVISTLDRSELWMAQTPQIFKFDTIKEVYEKSIREDVSATDDASLMEHYGYNVNVVEGYYSNIKVTTEEDRFFAKAIIEMEV</sequence>
<dbReference type="InterPro" id="IPR018294">
    <property type="entry name" value="ISPD_synthase_CS"/>
</dbReference>
<proteinExistence type="inferred from homology"/>
<dbReference type="KEGG" id="hprf:HLPR_24880"/>
<comment type="function">
    <text evidence="7">Catalyzes the formation of 4-diphosphocytidyl-2-C-methyl-D-erythritol from CTP and 2-C-methyl-D-erythritol 4-phosphate (MEP).</text>
</comment>
<dbReference type="Pfam" id="PF01128">
    <property type="entry name" value="IspD"/>
    <property type="match status" value="1"/>
</dbReference>
<evidence type="ECO:0000256" key="7">
    <source>
        <dbReference type="HAMAP-Rule" id="MF_00108"/>
    </source>
</evidence>
<comment type="catalytic activity">
    <reaction evidence="1 7">
        <text>2-C-methyl-D-erythritol 4-phosphate + CTP + H(+) = 4-CDP-2-C-methyl-D-erythritol + diphosphate</text>
        <dbReference type="Rhea" id="RHEA:13429"/>
        <dbReference type="ChEBI" id="CHEBI:15378"/>
        <dbReference type="ChEBI" id="CHEBI:33019"/>
        <dbReference type="ChEBI" id="CHEBI:37563"/>
        <dbReference type="ChEBI" id="CHEBI:57823"/>
        <dbReference type="ChEBI" id="CHEBI:58262"/>
        <dbReference type="EC" id="2.7.7.60"/>
    </reaction>
</comment>
<dbReference type="PANTHER" id="PTHR32125:SF4">
    <property type="entry name" value="2-C-METHYL-D-ERYTHRITOL 4-PHOSPHATE CYTIDYLYLTRANSFERASE, CHLOROPLASTIC"/>
    <property type="match status" value="1"/>
</dbReference>
<dbReference type="InterPro" id="IPR001228">
    <property type="entry name" value="IspD"/>
</dbReference>
<feature type="site" description="Positions MEP for the nucleophilic attack" evidence="7">
    <location>
        <position position="154"/>
    </location>
</feature>
<feature type="site" description="Transition state stabilizer" evidence="7">
    <location>
        <position position="17"/>
    </location>
</feature>
<dbReference type="GO" id="GO:0019288">
    <property type="term" value="P:isopentenyl diphosphate biosynthetic process, methylerythritol 4-phosphate pathway"/>
    <property type="evidence" value="ECO:0007669"/>
    <property type="project" value="UniProtKB-UniRule"/>
</dbReference>
<evidence type="ECO:0000256" key="1">
    <source>
        <dbReference type="ARBA" id="ARBA00001282"/>
    </source>
</evidence>
<gene>
    <name evidence="7 8" type="primary">ispD</name>
    <name evidence="8" type="ORF">HLPR_24880</name>
</gene>
<dbReference type="EC" id="2.7.7.60" evidence="7"/>
<evidence type="ECO:0000313" key="8">
    <source>
        <dbReference type="EMBL" id="BEP30157.1"/>
    </source>
</evidence>
<comment type="pathway">
    <text evidence="2 7">Isoprenoid biosynthesis; isopentenyl diphosphate biosynthesis via DXP pathway; isopentenyl diphosphate from 1-deoxy-D-xylulose 5-phosphate: step 2/6.</text>
</comment>
<evidence type="ECO:0000256" key="4">
    <source>
        <dbReference type="ARBA" id="ARBA00022679"/>
    </source>
</evidence>
<dbReference type="InterPro" id="IPR050088">
    <property type="entry name" value="IspD/TarI_cytidylyltransf_bact"/>
</dbReference>
<evidence type="ECO:0000256" key="6">
    <source>
        <dbReference type="ARBA" id="ARBA00023229"/>
    </source>
</evidence>
<protein>
    <recommendedName>
        <fullName evidence="7">2-C-methyl-D-erythritol 4-phosphate cytidylyltransferase</fullName>
        <ecNumber evidence="7">2.7.7.60</ecNumber>
    </recommendedName>
    <alternativeName>
        <fullName evidence="7">4-diphosphocytidyl-2C-methyl-D-erythritol synthase</fullName>
    </alternativeName>
    <alternativeName>
        <fullName evidence="7">MEP cytidylyltransferase</fullName>
        <shortName evidence="7">MCT</shortName>
    </alternativeName>
</protein>